<keyword evidence="4" id="KW-1185">Reference proteome</keyword>
<feature type="compositionally biased region" description="Pro residues" evidence="1">
    <location>
        <begin position="151"/>
        <end position="161"/>
    </location>
</feature>
<name>A0A7W6IK68_9HYPH</name>
<dbReference type="RefSeq" id="WP_183309809.1">
    <property type="nucleotide sequence ID" value="NZ_JACIEW010000001.1"/>
</dbReference>
<protein>
    <recommendedName>
        <fullName evidence="2">DUF6456 domain-containing protein</fullName>
    </recommendedName>
</protein>
<dbReference type="InterPro" id="IPR045599">
    <property type="entry name" value="DUF6456"/>
</dbReference>
<gene>
    <name evidence="3" type="ORF">GGR20_000698</name>
</gene>
<feature type="domain" description="DUF6456" evidence="2">
    <location>
        <begin position="15"/>
        <end position="129"/>
    </location>
</feature>
<dbReference type="Proteomes" id="UP000547011">
    <property type="component" value="Unassembled WGS sequence"/>
</dbReference>
<feature type="region of interest" description="Disordered" evidence="1">
    <location>
        <begin position="138"/>
        <end position="161"/>
    </location>
</feature>
<proteinExistence type="predicted"/>
<accession>A0A7W6IK68</accession>
<organism evidence="3 4">
    <name type="scientific">Devosia subaequoris</name>
    <dbReference type="NCBI Taxonomy" id="395930"/>
    <lineage>
        <taxon>Bacteria</taxon>
        <taxon>Pseudomonadati</taxon>
        <taxon>Pseudomonadota</taxon>
        <taxon>Alphaproteobacteria</taxon>
        <taxon>Hyphomicrobiales</taxon>
        <taxon>Devosiaceae</taxon>
        <taxon>Devosia</taxon>
    </lineage>
</organism>
<reference evidence="3 4" key="1">
    <citation type="submission" date="2020-08" db="EMBL/GenBank/DDBJ databases">
        <title>Genomic Encyclopedia of Type Strains, Phase IV (KMG-IV): sequencing the most valuable type-strain genomes for metagenomic binning, comparative biology and taxonomic classification.</title>
        <authorList>
            <person name="Goeker M."/>
        </authorList>
    </citation>
    <scope>NUCLEOTIDE SEQUENCE [LARGE SCALE GENOMIC DNA]</scope>
    <source>
        <strain evidence="3 4">DSM 23447</strain>
    </source>
</reference>
<comment type="caution">
    <text evidence="3">The sequence shown here is derived from an EMBL/GenBank/DDBJ whole genome shotgun (WGS) entry which is preliminary data.</text>
</comment>
<evidence type="ECO:0000259" key="2">
    <source>
        <dbReference type="Pfam" id="PF20057"/>
    </source>
</evidence>
<dbReference type="AlphaFoldDB" id="A0A7W6IK68"/>
<dbReference type="EMBL" id="JACIEW010000001">
    <property type="protein sequence ID" value="MBB4051080.1"/>
    <property type="molecule type" value="Genomic_DNA"/>
</dbReference>
<evidence type="ECO:0000313" key="3">
    <source>
        <dbReference type="EMBL" id="MBB4051080.1"/>
    </source>
</evidence>
<sequence length="161" mass="18202">MFELPDAVARLSGAGGDDGFLHQYHVEAARLIARTFERSMLRQRVTMAYDPTRIGSKGSAHGQSCLSETVEDARQNLSRLAQRVPSDCWGVLADVFVYDKGLQQIELERRWPRRSAKLVLRIGLEQLAHLMGLNATANGRERSRTQSWLPERPPMFPDPEN</sequence>
<evidence type="ECO:0000256" key="1">
    <source>
        <dbReference type="SAM" id="MobiDB-lite"/>
    </source>
</evidence>
<evidence type="ECO:0000313" key="4">
    <source>
        <dbReference type="Proteomes" id="UP000547011"/>
    </source>
</evidence>
<dbReference type="Pfam" id="PF20057">
    <property type="entry name" value="DUF6456"/>
    <property type="match status" value="1"/>
</dbReference>